<dbReference type="InterPro" id="IPR010119">
    <property type="entry name" value="Gluconeogen_factor"/>
</dbReference>
<dbReference type="CDD" id="cd07187">
    <property type="entry name" value="YvcK_like"/>
    <property type="match status" value="1"/>
</dbReference>
<dbReference type="InterPro" id="IPR038136">
    <property type="entry name" value="CofD-like_dom_sf"/>
</dbReference>
<evidence type="ECO:0000256" key="2">
    <source>
        <dbReference type="HAMAP-Rule" id="MF_00973"/>
    </source>
</evidence>
<dbReference type="Gene3D" id="3.40.50.10680">
    <property type="entry name" value="CofD-like domains"/>
    <property type="match status" value="1"/>
</dbReference>
<dbReference type="GO" id="GO:0043743">
    <property type="term" value="F:LPPG:FO 2-phospho-L-lactate transferase activity"/>
    <property type="evidence" value="ECO:0007669"/>
    <property type="project" value="InterPro"/>
</dbReference>
<dbReference type="InterPro" id="IPR002882">
    <property type="entry name" value="CofD"/>
</dbReference>
<comment type="similarity">
    <text evidence="2">Belongs to the gluconeogenesis factor family.</text>
</comment>
<gene>
    <name evidence="4" type="ORF">HDA37_005457</name>
</gene>
<comment type="function">
    <text evidence="2">Required for morphogenesis under gluconeogenic growth conditions.</text>
</comment>
<dbReference type="GO" id="GO:0005737">
    <property type="term" value="C:cytoplasm"/>
    <property type="evidence" value="ECO:0007669"/>
    <property type="project" value="UniProtKB-SubCell"/>
</dbReference>
<dbReference type="Pfam" id="PF01933">
    <property type="entry name" value="CofD"/>
    <property type="match status" value="1"/>
</dbReference>
<evidence type="ECO:0000256" key="3">
    <source>
        <dbReference type="SAM" id="MobiDB-lite"/>
    </source>
</evidence>
<evidence type="ECO:0000313" key="5">
    <source>
        <dbReference type="Proteomes" id="UP000549695"/>
    </source>
</evidence>
<evidence type="ECO:0000313" key="4">
    <source>
        <dbReference type="EMBL" id="NYG05172.1"/>
    </source>
</evidence>
<organism evidence="4 5">
    <name type="scientific">Pseudonocardia alni</name>
    <name type="common">Amycolata alni</name>
    <dbReference type="NCBI Taxonomy" id="33907"/>
    <lineage>
        <taxon>Bacteria</taxon>
        <taxon>Bacillati</taxon>
        <taxon>Actinomycetota</taxon>
        <taxon>Actinomycetes</taxon>
        <taxon>Pseudonocardiales</taxon>
        <taxon>Pseudonocardiaceae</taxon>
        <taxon>Pseudonocardia</taxon>
    </lineage>
</organism>
<dbReference type="GO" id="GO:0008360">
    <property type="term" value="P:regulation of cell shape"/>
    <property type="evidence" value="ECO:0007669"/>
    <property type="project" value="UniProtKB-UniRule"/>
</dbReference>
<accession>A0A852WIL0</accession>
<dbReference type="PANTHER" id="PTHR30135:SF3">
    <property type="entry name" value="GLUCONEOGENESIS FACTOR-RELATED"/>
    <property type="match status" value="1"/>
</dbReference>
<feature type="compositionally biased region" description="Basic and acidic residues" evidence="3">
    <location>
        <begin position="335"/>
        <end position="346"/>
    </location>
</feature>
<dbReference type="Proteomes" id="UP000549695">
    <property type="component" value="Unassembled WGS sequence"/>
</dbReference>
<proteinExistence type="inferred from homology"/>
<reference evidence="4 5" key="1">
    <citation type="submission" date="2020-07" db="EMBL/GenBank/DDBJ databases">
        <title>Sequencing the genomes of 1000 actinobacteria strains.</title>
        <authorList>
            <person name="Klenk H.-P."/>
        </authorList>
    </citation>
    <scope>NUCLEOTIDE SEQUENCE [LARGE SCALE GENOMIC DNA]</scope>
    <source>
        <strain evidence="4 5">DSM 44749</strain>
    </source>
</reference>
<comment type="subcellular location">
    <subcellularLocation>
        <location evidence="2">Cytoplasm</location>
    </subcellularLocation>
</comment>
<dbReference type="HAMAP" id="MF_00973">
    <property type="entry name" value="Gluconeogen_factor"/>
    <property type="match status" value="1"/>
</dbReference>
<dbReference type="SUPFAM" id="SSF142338">
    <property type="entry name" value="CofD-like"/>
    <property type="match status" value="1"/>
</dbReference>
<evidence type="ECO:0000256" key="1">
    <source>
        <dbReference type="ARBA" id="ARBA00022490"/>
    </source>
</evidence>
<name>A0A852WIL0_PSEA5</name>
<sequence>MSPRPPERTGGLRVVALGGGHGLHATLTALRRCPPVTDITAVVTVADDGGSSGRLRRELGLLPPGDLRMALAALAGDDERGRFWSGLVQHRFGGTGALAGHAVGNLLLAGLLERDGDPVRALATVGELMGCAGRVLPMARVPLDIEAEVALDGVDGAHLIRGQVAVASTPGRVRRVWLRPADPPACDEAVRAVRDADVVLLGPGSWFTSVLPHLLVPGLRDALLETPAARVVLLNLAPEPGETAGFSPEQHLEVLSGHAPGLRVHAVLADAGSVSLPDRLDAAAADLLVPGGRVWPAAVADARAATPRHDPDALAGALADVFGALTPGRVPAENGTHDRPQHDSPQRGRSSRWP</sequence>
<feature type="region of interest" description="Disordered" evidence="3">
    <location>
        <begin position="326"/>
        <end position="354"/>
    </location>
</feature>
<dbReference type="PANTHER" id="PTHR30135">
    <property type="entry name" value="UNCHARACTERIZED PROTEIN YVCK-RELATED"/>
    <property type="match status" value="1"/>
</dbReference>
<dbReference type="NCBIfam" id="TIGR01826">
    <property type="entry name" value="CofD_related"/>
    <property type="match status" value="1"/>
</dbReference>
<keyword evidence="5" id="KW-1185">Reference proteome</keyword>
<dbReference type="EMBL" id="JACCCZ010000001">
    <property type="protein sequence ID" value="NYG05172.1"/>
    <property type="molecule type" value="Genomic_DNA"/>
</dbReference>
<keyword evidence="1 2" id="KW-0963">Cytoplasm</keyword>
<dbReference type="AlphaFoldDB" id="A0A852WIL0"/>
<protein>
    <recommendedName>
        <fullName evidence="2">Putative gluconeogenesis factor</fullName>
    </recommendedName>
</protein>
<comment type="caution">
    <text evidence="4">The sequence shown here is derived from an EMBL/GenBank/DDBJ whole genome shotgun (WGS) entry which is preliminary data.</text>
</comment>